<dbReference type="EMBL" id="FQUU01000011">
    <property type="protein sequence ID" value="SHF46047.1"/>
    <property type="molecule type" value="Genomic_DNA"/>
</dbReference>
<proteinExistence type="predicted"/>
<dbReference type="PANTHER" id="PTHR42915">
    <property type="entry name" value="HYPOTHETICAL 460 KDA PROTEIN IN FEUA-SIGW INTERGENIC REGION [PRECURSOR]"/>
    <property type="match status" value="1"/>
</dbReference>
<dbReference type="PANTHER" id="PTHR42915:SF1">
    <property type="entry name" value="PEPTIDOGLYCAN BETA-N-ACETYLMURAMIDASE NAMZ"/>
    <property type="match status" value="1"/>
</dbReference>
<dbReference type="Pfam" id="PF20732">
    <property type="entry name" value="NamZ_C"/>
    <property type="match status" value="1"/>
</dbReference>
<reference evidence="4 5" key="1">
    <citation type="submission" date="2016-11" db="EMBL/GenBank/DDBJ databases">
        <authorList>
            <person name="Jaros S."/>
            <person name="Januszkiewicz K."/>
            <person name="Wedrychowicz H."/>
        </authorList>
    </citation>
    <scope>NUCLEOTIDE SEQUENCE [LARGE SCALE GENOMIC DNA]</scope>
    <source>
        <strain evidence="4 5">DSM 18119</strain>
    </source>
</reference>
<dbReference type="Pfam" id="PF07075">
    <property type="entry name" value="NamZ_N"/>
    <property type="match status" value="1"/>
</dbReference>
<accession>A0A1M5BUU2</accession>
<dbReference type="OrthoDB" id="9801061at2"/>
<evidence type="ECO:0000313" key="4">
    <source>
        <dbReference type="EMBL" id="SHF46047.1"/>
    </source>
</evidence>
<feature type="signal peptide" evidence="1">
    <location>
        <begin position="1"/>
        <end position="18"/>
    </location>
</feature>
<dbReference type="InterPro" id="IPR048503">
    <property type="entry name" value="NamZ_C"/>
</dbReference>
<sequence>MKLIVSLFLMASAFLFHTDPTSSIQNETKTRIQTGAEQTGKYLPFLKGKRVAMLANQTTIIGKKHLVDSLQTLGIKIVKVFGPEHGFRGNASAGASVADETDVATGIPVISLYGKKNKPTKEDLSDVDIVIYDLQDVGCRFYTNINALARLMEACAENGKELLILDRPNPNGYLVDGPVLDMQFKSGIGMFPIPIAHGLTVGEFAQMANGEGWLTNKVQCKLRIIKVANYNHDMPYVLPVSPSPNLNTQQAIMLYPSTCLFEGTYLNHGRGTYFPFTVIGSPELKGKYAFNYIPKGIKGMAETPLFMNQVCYGLDLRQYDVDQLRKKKQINLQWMMELYRASPNKEQFFDSKLSKEMGVIERLTGSALFRQQIIDGKSEKEVRASWEPGLSQYKAMRKKYLLYP</sequence>
<keyword evidence="5" id="KW-1185">Reference proteome</keyword>
<evidence type="ECO:0000259" key="3">
    <source>
        <dbReference type="Pfam" id="PF20732"/>
    </source>
</evidence>
<dbReference type="STRING" id="1121884.SAMN02745131_02681"/>
<dbReference type="PIRSF" id="PIRSF016719">
    <property type="entry name" value="UCP016719"/>
    <property type="match status" value="1"/>
</dbReference>
<feature type="domain" description="Peptidoglycan beta-N-acetylmuramidase NamZ N-terminal" evidence="2">
    <location>
        <begin position="51"/>
        <end position="249"/>
    </location>
</feature>
<dbReference type="RefSeq" id="WP_072835849.1">
    <property type="nucleotide sequence ID" value="NZ_FQUU01000011.1"/>
</dbReference>
<keyword evidence="1" id="KW-0732">Signal</keyword>
<protein>
    <submittedName>
        <fullName evidence="4">Uncharacterized conserved protein YbbC, DUF1343 family</fullName>
    </submittedName>
</protein>
<dbReference type="Gene3D" id="3.40.50.12170">
    <property type="entry name" value="Uncharacterised protein PF07075, DUF1343"/>
    <property type="match status" value="1"/>
</dbReference>
<evidence type="ECO:0000313" key="5">
    <source>
        <dbReference type="Proteomes" id="UP000184048"/>
    </source>
</evidence>
<dbReference type="Gene3D" id="3.90.1150.140">
    <property type="match status" value="1"/>
</dbReference>
<evidence type="ECO:0000259" key="2">
    <source>
        <dbReference type="Pfam" id="PF07075"/>
    </source>
</evidence>
<gene>
    <name evidence="4" type="ORF">SAMN02745131_02681</name>
</gene>
<dbReference type="InterPro" id="IPR008302">
    <property type="entry name" value="NamZ"/>
</dbReference>
<dbReference type="GO" id="GO:0033922">
    <property type="term" value="F:peptidoglycan beta-N-acetylmuramidase activity"/>
    <property type="evidence" value="ECO:0007669"/>
    <property type="project" value="InterPro"/>
</dbReference>
<evidence type="ECO:0000256" key="1">
    <source>
        <dbReference type="SAM" id="SignalP"/>
    </source>
</evidence>
<name>A0A1M5BUU2_9BACT</name>
<feature type="domain" description="Peptidoglycan beta-N-acetylmuramidase NamZ C-terminal" evidence="3">
    <location>
        <begin position="253"/>
        <end position="403"/>
    </location>
</feature>
<feature type="chain" id="PRO_5013087200" evidence="1">
    <location>
        <begin position="19"/>
        <end position="404"/>
    </location>
</feature>
<dbReference type="AlphaFoldDB" id="A0A1M5BUU2"/>
<dbReference type="Proteomes" id="UP000184048">
    <property type="component" value="Unassembled WGS sequence"/>
</dbReference>
<organism evidence="4 5">
    <name type="scientific">Flavisolibacter ginsengisoli DSM 18119</name>
    <dbReference type="NCBI Taxonomy" id="1121884"/>
    <lineage>
        <taxon>Bacteria</taxon>
        <taxon>Pseudomonadati</taxon>
        <taxon>Bacteroidota</taxon>
        <taxon>Chitinophagia</taxon>
        <taxon>Chitinophagales</taxon>
        <taxon>Chitinophagaceae</taxon>
        <taxon>Flavisolibacter</taxon>
    </lineage>
</organism>
<dbReference type="InterPro" id="IPR048502">
    <property type="entry name" value="NamZ_N"/>
</dbReference>